<gene>
    <name evidence="1" type="ORF">ACFSE1_13800</name>
</gene>
<reference evidence="2" key="1">
    <citation type="journal article" date="2019" name="Int. J. Syst. Evol. Microbiol.">
        <title>The Global Catalogue of Microorganisms (GCM) 10K type strain sequencing project: providing services to taxonomists for standard genome sequencing and annotation.</title>
        <authorList>
            <consortium name="The Broad Institute Genomics Platform"/>
            <consortium name="The Broad Institute Genome Sequencing Center for Infectious Disease"/>
            <person name="Wu L."/>
            <person name="Ma J."/>
        </authorList>
    </citation>
    <scope>NUCLEOTIDE SEQUENCE [LARGE SCALE GENOMIC DNA]</scope>
    <source>
        <strain evidence="2">CG52</strain>
    </source>
</reference>
<dbReference type="InterPro" id="IPR011739">
    <property type="entry name" value="GTA_rcc01693"/>
</dbReference>
<evidence type="ECO:0000313" key="1">
    <source>
        <dbReference type="EMBL" id="MFD1746541.1"/>
    </source>
</evidence>
<organism evidence="1 2">
    <name type="scientific">Rhizobium helianthi</name>
    <dbReference type="NCBI Taxonomy" id="1132695"/>
    <lineage>
        <taxon>Bacteria</taxon>
        <taxon>Pseudomonadati</taxon>
        <taxon>Pseudomonadota</taxon>
        <taxon>Alphaproteobacteria</taxon>
        <taxon>Hyphomicrobiales</taxon>
        <taxon>Rhizobiaceae</taxon>
        <taxon>Rhizobium/Agrobacterium group</taxon>
        <taxon>Rhizobium</taxon>
    </lineage>
</organism>
<dbReference type="NCBIfam" id="TIGR02216">
    <property type="entry name" value="phage_TIGR02216"/>
    <property type="match status" value="1"/>
</dbReference>
<keyword evidence="2" id="KW-1185">Reference proteome</keyword>
<accession>A0ABW4M591</accession>
<dbReference type="RefSeq" id="WP_377402382.1">
    <property type="nucleotide sequence ID" value="NZ_JBHUEQ010000025.1"/>
</dbReference>
<dbReference type="InterPro" id="IPR019056">
    <property type="entry name" value="Phage_TAC_6"/>
</dbReference>
<proteinExistence type="predicted"/>
<dbReference type="Pfam" id="PF09550">
    <property type="entry name" value="Phage_TAC_6"/>
    <property type="match status" value="1"/>
</dbReference>
<dbReference type="Proteomes" id="UP001597322">
    <property type="component" value="Unassembled WGS sequence"/>
</dbReference>
<dbReference type="EMBL" id="JBHUEQ010000025">
    <property type="protein sequence ID" value="MFD1746541.1"/>
    <property type="molecule type" value="Genomic_DNA"/>
</dbReference>
<sequence>MHMGLCVLRLSPETFWRLSPREFMAMAGGCRPRRDAMDRAEMEALMRLFPDEAERS</sequence>
<comment type="caution">
    <text evidence="1">The sequence shown here is derived from an EMBL/GenBank/DDBJ whole genome shotgun (WGS) entry which is preliminary data.</text>
</comment>
<evidence type="ECO:0000313" key="2">
    <source>
        <dbReference type="Proteomes" id="UP001597322"/>
    </source>
</evidence>
<protein>
    <submittedName>
        <fullName evidence="1">Rcc01693 family protein</fullName>
    </submittedName>
</protein>
<name>A0ABW4M591_9HYPH</name>